<name>S7VLS0_9BACT</name>
<dbReference type="Proteomes" id="UP000014974">
    <property type="component" value="Unassembled WGS sequence"/>
</dbReference>
<evidence type="ECO:0000313" key="3">
    <source>
        <dbReference type="Proteomes" id="UP000014974"/>
    </source>
</evidence>
<evidence type="ECO:0000256" key="1">
    <source>
        <dbReference type="SAM" id="MobiDB-lite"/>
    </source>
</evidence>
<dbReference type="EMBL" id="ATNM01000027">
    <property type="protein sequence ID" value="EPR71135.1"/>
    <property type="molecule type" value="Genomic_DNA"/>
</dbReference>
<evidence type="ECO:0000313" key="2">
    <source>
        <dbReference type="EMBL" id="EPR71135.1"/>
    </source>
</evidence>
<comment type="caution">
    <text evidence="2">The sequence shown here is derived from an EMBL/GenBank/DDBJ whole genome shotgun (WGS) entry which is preliminary data.</text>
</comment>
<sequence>MFPWPAEGGGITSSLPYGFDSAQPPVKERSQAKLIDNNMFFE</sequence>
<gene>
    <name evidence="2" type="ORF">ADICYQ_0555</name>
</gene>
<protein>
    <submittedName>
        <fullName evidence="2">Uncharacterized protein</fullName>
    </submittedName>
</protein>
<organism evidence="2 3">
    <name type="scientific">Cyclobacterium qasimii M12-11B</name>
    <dbReference type="NCBI Taxonomy" id="641524"/>
    <lineage>
        <taxon>Bacteria</taxon>
        <taxon>Pseudomonadati</taxon>
        <taxon>Bacteroidota</taxon>
        <taxon>Cytophagia</taxon>
        <taxon>Cytophagales</taxon>
        <taxon>Cyclobacteriaceae</taxon>
        <taxon>Cyclobacterium</taxon>
    </lineage>
</organism>
<reference evidence="2 3" key="1">
    <citation type="journal article" date="2013" name="Genome Announc.">
        <title>Draft Genome Sequence of Cyclobacterium qasimii Strain M12-11BT, Isolated from Arctic Marine Sediment.</title>
        <authorList>
            <person name="Shivaji S."/>
            <person name="Ara S."/>
            <person name="Singh A."/>
            <person name="Kumar Pinnaka A."/>
        </authorList>
    </citation>
    <scope>NUCLEOTIDE SEQUENCE [LARGE SCALE GENOMIC DNA]</scope>
    <source>
        <strain evidence="2 3">M12-11B</strain>
    </source>
</reference>
<dbReference type="AlphaFoldDB" id="S7VLS0"/>
<proteinExistence type="predicted"/>
<feature type="region of interest" description="Disordered" evidence="1">
    <location>
        <begin position="1"/>
        <end position="24"/>
    </location>
</feature>
<accession>S7VLS0</accession>